<accession>A0A5B0AKS7</accession>
<comment type="caution">
    <text evidence="1">The sequence shown here is derived from an EMBL/GenBank/DDBJ whole genome shotgun (WGS) entry which is preliminary data.</text>
</comment>
<dbReference type="Proteomes" id="UP000324965">
    <property type="component" value="Unassembled WGS sequence"/>
</dbReference>
<dbReference type="SUPFAM" id="SSF53474">
    <property type="entry name" value="alpha/beta-Hydrolases"/>
    <property type="match status" value="1"/>
</dbReference>
<gene>
    <name evidence="1" type="ORF">FGF04_30845</name>
</gene>
<proteinExistence type="predicted"/>
<organism evidence="1 2">
    <name type="scientific">Streptomyces apricus</name>
    <dbReference type="NCBI Taxonomy" id="1828112"/>
    <lineage>
        <taxon>Bacteria</taxon>
        <taxon>Bacillati</taxon>
        <taxon>Actinomycetota</taxon>
        <taxon>Actinomycetes</taxon>
        <taxon>Kitasatosporales</taxon>
        <taxon>Streptomycetaceae</taxon>
        <taxon>Streptomyces</taxon>
    </lineage>
</organism>
<evidence type="ECO:0000313" key="2">
    <source>
        <dbReference type="Proteomes" id="UP000324965"/>
    </source>
</evidence>
<keyword evidence="2" id="KW-1185">Reference proteome</keyword>
<evidence type="ECO:0008006" key="3">
    <source>
        <dbReference type="Google" id="ProtNLM"/>
    </source>
</evidence>
<reference evidence="1 2" key="1">
    <citation type="submission" date="2019-05" db="EMBL/GenBank/DDBJ databases">
        <authorList>
            <person name="Hariharan J."/>
            <person name="Choudoir M.J."/>
            <person name="Diebold P."/>
            <person name="Panke-Buisse K."/>
            <person name="Buckley D.H."/>
        </authorList>
    </citation>
    <scope>NUCLEOTIDE SEQUENCE [LARGE SCALE GENOMIC DNA]</scope>
    <source>
        <strain evidence="1 2">SUN51</strain>
    </source>
</reference>
<dbReference type="Gene3D" id="3.40.50.1820">
    <property type="entry name" value="alpha/beta hydrolase"/>
    <property type="match status" value="1"/>
</dbReference>
<dbReference type="RefSeq" id="WP_149514662.1">
    <property type="nucleotide sequence ID" value="NZ_VDFC01000051.1"/>
</dbReference>
<name>A0A5B0AKS7_9ACTN</name>
<sequence length="313" mass="33424">MRNTTDTVSVLYVHGAGNKPAAEDLKRAWDDDLFGKDMAGRTRMVHYADLLHRRPGTITADACGADGALAALVSDALTDGTAPDPETAAAEAAEAAEDFGAMTAEQQAFALSLTLSMAVRAAAPVAPTALAVAGPGAGAAAVSTELLPLPGPLRRFLLRQLLERLIPDANRYFFTRAKEQIRERLRTALDSVDGPVVVISHSLGTVVAYDVLSEPRFAGRPVPLFVTLGSPLGYTEIQDVVVKPLRIPAPVRLWMNFADRFDLVTLDTTLADDFRAPARMIADVPVDNRSPNNHASCGYLRTGRVRSAVRAAV</sequence>
<dbReference type="InterPro" id="IPR029058">
    <property type="entry name" value="AB_hydrolase_fold"/>
</dbReference>
<dbReference type="OrthoDB" id="3483116at2"/>
<evidence type="ECO:0000313" key="1">
    <source>
        <dbReference type="EMBL" id="KAA0929681.1"/>
    </source>
</evidence>
<dbReference type="EMBL" id="VDFC01000051">
    <property type="protein sequence ID" value="KAA0929681.1"/>
    <property type="molecule type" value="Genomic_DNA"/>
</dbReference>
<protein>
    <recommendedName>
        <fullName evidence="3">Serine peptidase</fullName>
    </recommendedName>
</protein>
<dbReference type="AlphaFoldDB" id="A0A5B0AKS7"/>